<organism evidence="2 3">
    <name type="scientific">Staphylococcus epidermidis (strain ATCC 12228 / FDA PCI 1200)</name>
    <dbReference type="NCBI Taxonomy" id="176280"/>
    <lineage>
        <taxon>Bacteria</taxon>
        <taxon>Bacillati</taxon>
        <taxon>Bacillota</taxon>
        <taxon>Bacilli</taxon>
        <taxon>Bacillales</taxon>
        <taxon>Staphylococcaceae</taxon>
        <taxon>Staphylococcus</taxon>
    </lineage>
</organism>
<dbReference type="KEGG" id="sep:SE_1663"/>
<dbReference type="EMBL" id="AE015929">
    <property type="protein sequence ID" value="AAO05262.1"/>
    <property type="molecule type" value="Genomic_DNA"/>
</dbReference>
<dbReference type="AlphaFoldDB" id="A0A0H2VIS9"/>
<dbReference type="Proteomes" id="UP000001411">
    <property type="component" value="Chromosome"/>
</dbReference>
<feature type="region of interest" description="Disordered" evidence="1">
    <location>
        <begin position="14"/>
        <end position="36"/>
    </location>
</feature>
<evidence type="ECO:0000313" key="2">
    <source>
        <dbReference type="EMBL" id="AAO05262.1"/>
    </source>
</evidence>
<dbReference type="HOGENOM" id="CLU_3410262_0_0_9"/>
<evidence type="ECO:0000313" key="3">
    <source>
        <dbReference type="Proteomes" id="UP000001411"/>
    </source>
</evidence>
<feature type="compositionally biased region" description="Basic and acidic residues" evidence="1">
    <location>
        <begin position="17"/>
        <end position="30"/>
    </location>
</feature>
<accession>A0A0H2VIS9</accession>
<gene>
    <name evidence="2" type="ordered locus">SE_1663</name>
</gene>
<reference evidence="2 3" key="1">
    <citation type="journal article" date="2003" name="Mol. Microbiol.">
        <title>Genome-based analysis of virulence genes in a non-biofilm-forming Staphylococcus epidermidis strain (ATCC 12228).</title>
        <authorList>
            <person name="Zhang Y.Q."/>
            <person name="Ren S.X."/>
            <person name="Li H.L."/>
            <person name="Wang Y.X."/>
            <person name="Fu G."/>
            <person name="Yang J."/>
            <person name="Qin Z.Q."/>
            <person name="Miao Y.G."/>
            <person name="Wang W.Y."/>
            <person name="Chen R.S."/>
            <person name="Shen Y."/>
            <person name="Chen Z."/>
            <person name="Yuan Z.H."/>
            <person name="Zhao G.P."/>
            <person name="Qu D."/>
            <person name="Danchin A."/>
            <person name="Wen Y.M."/>
        </authorList>
    </citation>
    <scope>NUCLEOTIDE SEQUENCE [LARGE SCALE GENOMIC DNA]</scope>
    <source>
        <strain evidence="3">ATCC 12228 / FDA PCI 1200</strain>
    </source>
</reference>
<sequence length="36" mass="4062">MNLGARVMKLVELQGSTRDENETQEGERLSQVKKVS</sequence>
<name>A0A0H2VIS9_STAES</name>
<proteinExistence type="predicted"/>
<protein>
    <submittedName>
        <fullName evidence="2">Uncharacterized protein</fullName>
    </submittedName>
</protein>
<evidence type="ECO:0000256" key="1">
    <source>
        <dbReference type="SAM" id="MobiDB-lite"/>
    </source>
</evidence>